<dbReference type="GO" id="GO:0045842">
    <property type="term" value="P:positive regulation of mitotic metaphase/anaphase transition"/>
    <property type="evidence" value="ECO:0007669"/>
    <property type="project" value="TreeGrafter"/>
</dbReference>
<evidence type="ECO:0000256" key="1">
    <source>
        <dbReference type="ARBA" id="ARBA00022618"/>
    </source>
</evidence>
<feature type="compositionally biased region" description="Low complexity" evidence="8">
    <location>
        <begin position="586"/>
        <end position="608"/>
    </location>
</feature>
<keyword evidence="3" id="KW-0498">Mitosis</keyword>
<evidence type="ECO:0000256" key="6">
    <source>
        <dbReference type="ARBA" id="ARBA00023306"/>
    </source>
</evidence>
<evidence type="ECO:0000313" key="11">
    <source>
        <dbReference type="Proteomes" id="UP000193411"/>
    </source>
</evidence>
<keyword evidence="2" id="KW-0677">Repeat</keyword>
<gene>
    <name evidence="10" type="ORF">BCR44DRAFT_1170238</name>
</gene>
<accession>A0A1Y2I1U9</accession>
<keyword evidence="6" id="KW-0131">Cell cycle</keyword>
<feature type="region of interest" description="Disordered" evidence="8">
    <location>
        <begin position="72"/>
        <end position="141"/>
    </location>
</feature>
<proteinExistence type="predicted"/>
<organism evidence="10 11">
    <name type="scientific">Catenaria anguillulae PL171</name>
    <dbReference type="NCBI Taxonomy" id="765915"/>
    <lineage>
        <taxon>Eukaryota</taxon>
        <taxon>Fungi</taxon>
        <taxon>Fungi incertae sedis</taxon>
        <taxon>Blastocladiomycota</taxon>
        <taxon>Blastocladiomycetes</taxon>
        <taxon>Blastocladiales</taxon>
        <taxon>Catenariaceae</taxon>
        <taxon>Catenaria</taxon>
    </lineage>
</organism>
<feature type="domain" description="Cdc23" evidence="9">
    <location>
        <begin position="39"/>
        <end position="334"/>
    </location>
</feature>
<evidence type="ECO:0000256" key="8">
    <source>
        <dbReference type="SAM" id="MobiDB-lite"/>
    </source>
</evidence>
<feature type="region of interest" description="Disordered" evidence="8">
    <location>
        <begin position="625"/>
        <end position="684"/>
    </location>
</feature>
<dbReference type="PANTHER" id="PTHR12558">
    <property type="entry name" value="CELL DIVISION CYCLE 16,23,27"/>
    <property type="match status" value="1"/>
</dbReference>
<dbReference type="OrthoDB" id="10262026at2759"/>
<feature type="region of interest" description="Disordered" evidence="8">
    <location>
        <begin position="583"/>
        <end position="608"/>
    </location>
</feature>
<feature type="repeat" description="TPR" evidence="7">
    <location>
        <begin position="406"/>
        <end position="439"/>
    </location>
</feature>
<dbReference type="GO" id="GO:0051301">
    <property type="term" value="P:cell division"/>
    <property type="evidence" value="ECO:0007669"/>
    <property type="project" value="UniProtKB-KW"/>
</dbReference>
<name>A0A1Y2I1U9_9FUNG</name>
<feature type="repeat" description="TPR" evidence="7">
    <location>
        <begin position="440"/>
        <end position="473"/>
    </location>
</feature>
<dbReference type="Pfam" id="PF04049">
    <property type="entry name" value="ANAPC8"/>
    <property type="match status" value="1"/>
</dbReference>
<dbReference type="InterPro" id="IPR007192">
    <property type="entry name" value="APC8"/>
</dbReference>
<dbReference type="Pfam" id="PF13432">
    <property type="entry name" value="TPR_16"/>
    <property type="match status" value="2"/>
</dbReference>
<keyword evidence="4" id="KW-0833">Ubl conjugation pathway</keyword>
<reference evidence="10 11" key="1">
    <citation type="submission" date="2016-07" db="EMBL/GenBank/DDBJ databases">
        <title>Pervasive Adenine N6-methylation of Active Genes in Fungi.</title>
        <authorList>
            <consortium name="DOE Joint Genome Institute"/>
            <person name="Mondo S.J."/>
            <person name="Dannebaum R.O."/>
            <person name="Kuo R.C."/>
            <person name="Labutti K."/>
            <person name="Haridas S."/>
            <person name="Kuo A."/>
            <person name="Salamov A."/>
            <person name="Ahrendt S.R."/>
            <person name="Lipzen A."/>
            <person name="Sullivan W."/>
            <person name="Andreopoulos W.B."/>
            <person name="Clum A."/>
            <person name="Lindquist E."/>
            <person name="Daum C."/>
            <person name="Ramamoorthy G.K."/>
            <person name="Gryganskyi A."/>
            <person name="Culley D."/>
            <person name="Magnuson J.K."/>
            <person name="James T.Y."/>
            <person name="O'Malley M.A."/>
            <person name="Stajich J.E."/>
            <person name="Spatafora J.W."/>
            <person name="Visel A."/>
            <person name="Grigoriev I.V."/>
        </authorList>
    </citation>
    <scope>NUCLEOTIDE SEQUENCE [LARGE SCALE GENOMIC DNA]</scope>
    <source>
        <strain evidence="10 11">PL171</strain>
    </source>
</reference>
<protein>
    <recommendedName>
        <fullName evidence="9">Cdc23 domain-containing protein</fullName>
    </recommendedName>
</protein>
<feature type="compositionally biased region" description="Gly residues" evidence="8">
    <location>
        <begin position="656"/>
        <end position="667"/>
    </location>
</feature>
<dbReference type="Proteomes" id="UP000193411">
    <property type="component" value="Unassembled WGS sequence"/>
</dbReference>
<dbReference type="Gene3D" id="1.25.40.10">
    <property type="entry name" value="Tetratricopeptide repeat domain"/>
    <property type="match status" value="3"/>
</dbReference>
<dbReference type="STRING" id="765915.A0A1Y2I1U9"/>
<dbReference type="InterPro" id="IPR011990">
    <property type="entry name" value="TPR-like_helical_dom_sf"/>
</dbReference>
<evidence type="ECO:0000256" key="3">
    <source>
        <dbReference type="ARBA" id="ARBA00022776"/>
    </source>
</evidence>
<dbReference type="GO" id="GO:0005680">
    <property type="term" value="C:anaphase-promoting complex"/>
    <property type="evidence" value="ECO:0007669"/>
    <property type="project" value="InterPro"/>
</dbReference>
<evidence type="ECO:0000256" key="2">
    <source>
        <dbReference type="ARBA" id="ARBA00022737"/>
    </source>
</evidence>
<evidence type="ECO:0000256" key="7">
    <source>
        <dbReference type="PROSITE-ProRule" id="PRU00339"/>
    </source>
</evidence>
<feature type="repeat" description="TPR" evidence="7">
    <location>
        <begin position="474"/>
        <end position="507"/>
    </location>
</feature>
<sequence>MYSNFTTRVLRLEYQQPNFAVNSMQSHARSYPVTPALLAKCLEHAVTECSDRGLRVAAKWAAEKLNHVALPDHHYDGASDPHTSGGGGGRSSKLSGSRGQTAGAHDHSMTTDDDLTNVSFISNPPMFGAPSPSPSHSARNPPYLQPHKWRTPADRLLYLEAKAYFDCHEYLRCAHRLRDSEDLKCMYLWGYALYLAGERVASEERGDPVTSMTQAAVTNGRVSQIVERVAARQRAEVVSKDSWLQYLLGLLYVRLDQADNATSAFVRSVNLYTYNWSAWSELVKLVSSLDKYLQLEPLLPSGPMRHFFTMTVHFSGVYRESADDAMYHLARSFRRDSPVFQDLAAHVFFIDRERERAISIWTALLDTDPYRLDSFPTYALALFYGKHDELLGRITRHVLSIDKCRPEPWIVLANMHALSKEHHSAVNALQRALRLDPENGEAWNTLGDQLREMKQFDAAVAAFTMALRINSHDHLALFGLGSLYSSIDMHVMALEYFDRATAVSPHDARLWPWLARCLYRLSQTDSAVLAAKRAIHLCLKLKLPVDPDMYLLVGKALAASKPKPISTLRGAFKVARSPRASWAVTGSPRAGSGSGAASGASASSPAYVSGRTQMDDVAQRQRMAARGLGGGAQHQLMQHQRERSGSPGNRLARAGSAGGGGGGGAGGTSTEDDEATGDAGSGPDDPLTWYLAAWKDRPTEDGNGVELTAAWAMDMVEYLVEWTLGHKGHKEPVLAEYIRFAEEMANKDGALQSRVAQLRQRVSSRGGAGGIFG</sequence>
<keyword evidence="1" id="KW-0132">Cell division</keyword>
<dbReference type="SUPFAM" id="SSF48452">
    <property type="entry name" value="TPR-like"/>
    <property type="match status" value="2"/>
</dbReference>
<evidence type="ECO:0000256" key="4">
    <source>
        <dbReference type="ARBA" id="ARBA00022786"/>
    </source>
</evidence>
<dbReference type="PROSITE" id="PS50005">
    <property type="entry name" value="TPR"/>
    <property type="match status" value="3"/>
</dbReference>
<dbReference type="EMBL" id="MCFL01000003">
    <property type="protein sequence ID" value="ORZ40184.1"/>
    <property type="molecule type" value="Genomic_DNA"/>
</dbReference>
<dbReference type="GO" id="GO:0016567">
    <property type="term" value="P:protein ubiquitination"/>
    <property type="evidence" value="ECO:0007669"/>
    <property type="project" value="TreeGrafter"/>
</dbReference>
<evidence type="ECO:0000256" key="5">
    <source>
        <dbReference type="ARBA" id="ARBA00022803"/>
    </source>
</evidence>
<dbReference type="PANTHER" id="PTHR12558:SF10">
    <property type="entry name" value="CELL DIVISION CYCLE PROTEIN 23 HOMOLOG"/>
    <property type="match status" value="1"/>
</dbReference>
<keyword evidence="5 7" id="KW-0802">TPR repeat</keyword>
<evidence type="ECO:0000313" key="10">
    <source>
        <dbReference type="EMBL" id="ORZ40184.1"/>
    </source>
</evidence>
<evidence type="ECO:0000259" key="9">
    <source>
        <dbReference type="Pfam" id="PF04049"/>
    </source>
</evidence>
<dbReference type="SMART" id="SM00028">
    <property type="entry name" value="TPR"/>
    <property type="match status" value="4"/>
</dbReference>
<dbReference type="GO" id="GO:0031145">
    <property type="term" value="P:anaphase-promoting complex-dependent catabolic process"/>
    <property type="evidence" value="ECO:0007669"/>
    <property type="project" value="TreeGrafter"/>
</dbReference>
<dbReference type="InterPro" id="IPR019734">
    <property type="entry name" value="TPR_rpt"/>
</dbReference>
<keyword evidence="11" id="KW-1185">Reference proteome</keyword>
<comment type="caution">
    <text evidence="10">The sequence shown here is derived from an EMBL/GenBank/DDBJ whole genome shotgun (WGS) entry which is preliminary data.</text>
</comment>
<dbReference type="AlphaFoldDB" id="A0A1Y2I1U9"/>